<organism evidence="2 3">
    <name type="scientific">Phormidium tenue NIES-30</name>
    <dbReference type="NCBI Taxonomy" id="549789"/>
    <lineage>
        <taxon>Bacteria</taxon>
        <taxon>Bacillati</taxon>
        <taxon>Cyanobacteriota</taxon>
        <taxon>Cyanophyceae</taxon>
        <taxon>Oscillatoriophycideae</taxon>
        <taxon>Oscillatoriales</taxon>
        <taxon>Oscillatoriaceae</taxon>
        <taxon>Phormidium</taxon>
    </lineage>
</organism>
<proteinExistence type="predicted"/>
<protein>
    <recommendedName>
        <fullName evidence="4">SbsA Ig-like domain-containing protein</fullName>
    </recommendedName>
</protein>
<dbReference type="AlphaFoldDB" id="A0A1U7IXR9"/>
<keyword evidence="3" id="KW-1185">Reference proteome</keyword>
<name>A0A1U7IXR9_9CYAN</name>
<evidence type="ECO:0008006" key="4">
    <source>
        <dbReference type="Google" id="ProtNLM"/>
    </source>
</evidence>
<accession>A0A1U7IXR9</accession>
<dbReference type="SUPFAM" id="SSF82171">
    <property type="entry name" value="DPP6 N-terminal domain-like"/>
    <property type="match status" value="1"/>
</dbReference>
<gene>
    <name evidence="2" type="ORF">NIES30_25620</name>
</gene>
<dbReference type="STRING" id="549789.NIES30_25620"/>
<evidence type="ECO:0000256" key="1">
    <source>
        <dbReference type="SAM" id="MobiDB-lite"/>
    </source>
</evidence>
<dbReference type="RefSeq" id="WP_073611295.1">
    <property type="nucleotide sequence ID" value="NZ_MRCG01000038.1"/>
</dbReference>
<dbReference type="OrthoDB" id="475437at2"/>
<dbReference type="Proteomes" id="UP000185557">
    <property type="component" value="Unassembled WGS sequence"/>
</dbReference>
<comment type="caution">
    <text evidence="2">The sequence shown here is derived from an EMBL/GenBank/DDBJ whole genome shotgun (WGS) entry which is preliminary data.</text>
</comment>
<dbReference type="Gene3D" id="2.60.40.3710">
    <property type="match status" value="1"/>
</dbReference>
<sequence>MARRRSRRSRSQPLDRLAIMIIAGLSLALVLLILSGDHATARVRDFTWQDRQVGAEDQAFLLTFSRPMDVASVEQNLTLDPPLPGKVSWAGRRMAYTLTEPLPYGESFSVSLKGARDRYAATAAGSSRFEPFQSQFETRPRAFLYIGAEGDEANRLVLADLSSQERTILTPKNLSVMAFKPYSLGDKVLFSASDTSQAGSLLNQQIYTVTTGLTPRPPIDFAAPRPPLWQQWFQKKAAPSGETTLVLDNRTYQNLKFDLSADGQTIVVQRVNQQNPADFGPWILRQGSAPQPIETEPGGDFLIAPDSQSLLLLQGQGTAIIDLGSEKTRGPSQPLDFLPNYGRVLDLSADGSAAAMVNFNQNDPEKRFTESLFLVTNQGREEELLQVSGAIVDAQFDPTRQVLYVLASELVEASPDPDTLQSEDAYAEQPLLLAITLADGKTSPLLRLPQQQRIHMSVAPDGRSLLLDLAGQTTPEGEIGKPVIWHLPLVHPVVSLNTAAEDADPTSGVAKTEPTEISAKDTASRMPTVTDPEEFPFSGFQATWLP</sequence>
<feature type="region of interest" description="Disordered" evidence="1">
    <location>
        <begin position="501"/>
        <end position="546"/>
    </location>
</feature>
<reference evidence="2 3" key="1">
    <citation type="submission" date="2016-11" db="EMBL/GenBank/DDBJ databases">
        <title>Draft Genome Sequences of Nine Cyanobacterial Strains from Diverse Habitats.</title>
        <authorList>
            <person name="Zhu T."/>
            <person name="Hou S."/>
            <person name="Lu X."/>
            <person name="Hess W.R."/>
        </authorList>
    </citation>
    <scope>NUCLEOTIDE SEQUENCE [LARGE SCALE GENOMIC DNA]</scope>
    <source>
        <strain evidence="2 3">NIES-30</strain>
    </source>
</reference>
<evidence type="ECO:0000313" key="2">
    <source>
        <dbReference type="EMBL" id="OKH43096.1"/>
    </source>
</evidence>
<evidence type="ECO:0000313" key="3">
    <source>
        <dbReference type="Proteomes" id="UP000185557"/>
    </source>
</evidence>
<dbReference type="EMBL" id="MRCG01000038">
    <property type="protein sequence ID" value="OKH43096.1"/>
    <property type="molecule type" value="Genomic_DNA"/>
</dbReference>